<dbReference type="OrthoDB" id="26763at2"/>
<evidence type="ECO:0000256" key="3">
    <source>
        <dbReference type="ARBA" id="ARBA00022448"/>
    </source>
</evidence>
<evidence type="ECO:0000256" key="4">
    <source>
        <dbReference type="ARBA" id="ARBA00022729"/>
    </source>
</evidence>
<dbReference type="Gene3D" id="3.40.50.1980">
    <property type="entry name" value="Nitrogenase molybdenum iron protein domain"/>
    <property type="match status" value="2"/>
</dbReference>
<dbReference type="AlphaFoldDB" id="A0A511V9J1"/>
<evidence type="ECO:0000259" key="6">
    <source>
        <dbReference type="PROSITE" id="PS50983"/>
    </source>
</evidence>
<accession>A0A511V9J1</accession>
<evidence type="ECO:0000256" key="2">
    <source>
        <dbReference type="ARBA" id="ARBA00008814"/>
    </source>
</evidence>
<dbReference type="PROSITE" id="PS50983">
    <property type="entry name" value="FE_B12_PBP"/>
    <property type="match status" value="1"/>
</dbReference>
<evidence type="ECO:0000256" key="5">
    <source>
        <dbReference type="SAM" id="SignalP"/>
    </source>
</evidence>
<dbReference type="SUPFAM" id="SSF53807">
    <property type="entry name" value="Helical backbone' metal receptor"/>
    <property type="match status" value="1"/>
</dbReference>
<feature type="domain" description="Fe/B12 periplasmic-binding" evidence="6">
    <location>
        <begin position="71"/>
        <end position="330"/>
    </location>
</feature>
<feature type="signal peptide" evidence="5">
    <location>
        <begin position="1"/>
        <end position="21"/>
    </location>
</feature>
<evidence type="ECO:0000313" key="8">
    <source>
        <dbReference type="Proteomes" id="UP000321157"/>
    </source>
</evidence>
<proteinExistence type="inferred from homology"/>
<keyword evidence="4 5" id="KW-0732">Signal</keyword>
<dbReference type="EMBL" id="BJXX01000142">
    <property type="protein sequence ID" value="GEN35605.1"/>
    <property type="molecule type" value="Genomic_DNA"/>
</dbReference>
<dbReference type="Proteomes" id="UP000321157">
    <property type="component" value="Unassembled WGS sequence"/>
</dbReference>
<keyword evidence="8" id="KW-1185">Reference proteome</keyword>
<comment type="caution">
    <text evidence="7">The sequence shown here is derived from an EMBL/GenBank/DDBJ whole genome shotgun (WGS) entry which is preliminary data.</text>
</comment>
<dbReference type="PROSITE" id="PS51257">
    <property type="entry name" value="PROKAR_LIPOPROTEIN"/>
    <property type="match status" value="1"/>
</dbReference>
<protein>
    <submittedName>
        <fullName evidence="7">Iron-uptake system-binding protein</fullName>
    </submittedName>
</protein>
<comment type="similarity">
    <text evidence="2">Belongs to the bacterial solute-binding protein 8 family.</text>
</comment>
<dbReference type="Pfam" id="PF01497">
    <property type="entry name" value="Peripla_BP_2"/>
    <property type="match status" value="1"/>
</dbReference>
<name>A0A511V9J1_9BACL</name>
<dbReference type="InterPro" id="IPR051313">
    <property type="entry name" value="Bact_iron-sidero_bind"/>
</dbReference>
<reference evidence="7 8" key="1">
    <citation type="submission" date="2019-07" db="EMBL/GenBank/DDBJ databases">
        <title>Whole genome shotgun sequence of Aneurinibacillus danicus NBRC 102444.</title>
        <authorList>
            <person name="Hosoyama A."/>
            <person name="Uohara A."/>
            <person name="Ohji S."/>
            <person name="Ichikawa N."/>
        </authorList>
    </citation>
    <scope>NUCLEOTIDE SEQUENCE [LARGE SCALE GENOMIC DNA]</scope>
    <source>
        <strain evidence="7 8">NBRC 102444</strain>
    </source>
</reference>
<dbReference type="PANTHER" id="PTHR30532:SF10">
    <property type="entry name" value="IRON-UPTAKE SYSTEM-BINDING PROTEIN"/>
    <property type="match status" value="1"/>
</dbReference>
<evidence type="ECO:0000313" key="7">
    <source>
        <dbReference type="EMBL" id="GEN35605.1"/>
    </source>
</evidence>
<dbReference type="InterPro" id="IPR002491">
    <property type="entry name" value="ABC_transptr_periplasmic_BD"/>
</dbReference>
<dbReference type="GO" id="GO:0030288">
    <property type="term" value="C:outer membrane-bounded periplasmic space"/>
    <property type="evidence" value="ECO:0007669"/>
    <property type="project" value="TreeGrafter"/>
</dbReference>
<feature type="chain" id="PRO_5039365594" evidence="5">
    <location>
        <begin position="22"/>
        <end position="330"/>
    </location>
</feature>
<dbReference type="PANTHER" id="PTHR30532">
    <property type="entry name" value="IRON III DICITRATE-BINDING PERIPLASMIC PROTEIN"/>
    <property type="match status" value="1"/>
</dbReference>
<organism evidence="7 8">
    <name type="scientific">Aneurinibacillus danicus</name>
    <dbReference type="NCBI Taxonomy" id="267746"/>
    <lineage>
        <taxon>Bacteria</taxon>
        <taxon>Bacillati</taxon>
        <taxon>Bacillota</taxon>
        <taxon>Bacilli</taxon>
        <taxon>Bacillales</taxon>
        <taxon>Paenibacillaceae</taxon>
        <taxon>Aneurinibacillus group</taxon>
        <taxon>Aneurinibacillus</taxon>
    </lineage>
</organism>
<keyword evidence="3" id="KW-0813">Transport</keyword>
<gene>
    <name evidence="7" type="ORF">ADA01nite_30650</name>
</gene>
<evidence type="ECO:0000256" key="1">
    <source>
        <dbReference type="ARBA" id="ARBA00004196"/>
    </source>
</evidence>
<dbReference type="GO" id="GO:1901678">
    <property type="term" value="P:iron coordination entity transport"/>
    <property type="evidence" value="ECO:0007669"/>
    <property type="project" value="UniProtKB-ARBA"/>
</dbReference>
<dbReference type="RefSeq" id="WP_146811132.1">
    <property type="nucleotide sequence ID" value="NZ_BJXX01000142.1"/>
</dbReference>
<sequence>MKKYWSLGVAVLLMLSLVACGSSEGLKELGAETEVVEADSKNAPSTSEEQLKEITINYLGTEYKFLNPVKNIVAASLEAMEDAVALGVKPVGVLEIAGEIPDYLAKELEGAALVGDKRSPNAEAILSLDPDAIIGTSKWSKDVMAKMNKIATTLPYSHISTNWKDNLLAFGQLTGKTAEAEKIISAYDAKAAKAKATLGDAAADKEVLIIRVRSGLMNIYPPNVYLNPVLYEDLGLKVPEALTSVKAQQELTLETLSKINPDVIFLQFEESENTDAPSALEDLQKNPIFSNLTAAKNGEVHVNTIDPLAQGGTAWSKIKFLDVAVEKLVK</sequence>
<comment type="subcellular location">
    <subcellularLocation>
        <location evidence="1">Cell envelope</location>
    </subcellularLocation>
</comment>